<dbReference type="Pfam" id="PF04542">
    <property type="entry name" value="Sigma70_r2"/>
    <property type="match status" value="1"/>
</dbReference>
<dbReference type="InterPro" id="IPR013249">
    <property type="entry name" value="RNA_pol_sigma70_r4_t2"/>
</dbReference>
<keyword evidence="8" id="KW-1185">Reference proteome</keyword>
<feature type="domain" description="RNA polymerase sigma factor 70 region 4 type 2" evidence="6">
    <location>
        <begin position="106"/>
        <end position="155"/>
    </location>
</feature>
<dbReference type="CDD" id="cd06171">
    <property type="entry name" value="Sigma70_r4"/>
    <property type="match status" value="1"/>
</dbReference>
<sequence>MMEHAFVEMINIHRGIIYKVCNLYGLDQEDKNDLFQEVVLQLWKAFPSFRQESKQSTWMYRIALNTAITNFRKASRRPESRGISTDEFQIPDLGTYPEEDEQMSLLKRAINCLTEIEKAIILLYLEDKTYDEISEIIGISKSNAGVRITRIKNKLEKIIKSDRYELR</sequence>
<evidence type="ECO:0000256" key="2">
    <source>
        <dbReference type="ARBA" id="ARBA00023015"/>
    </source>
</evidence>
<dbReference type="GO" id="GO:0003677">
    <property type="term" value="F:DNA binding"/>
    <property type="evidence" value="ECO:0007669"/>
    <property type="project" value="InterPro"/>
</dbReference>
<dbReference type="STRING" id="475255.SAMN04488101_102394"/>
<name>A0A1W2BE53_9SPHI</name>
<reference evidence="7 8" key="1">
    <citation type="submission" date="2017-04" db="EMBL/GenBank/DDBJ databases">
        <authorList>
            <person name="Afonso C.L."/>
            <person name="Miller P.J."/>
            <person name="Scott M.A."/>
            <person name="Spackman E."/>
            <person name="Goraichik I."/>
            <person name="Dimitrov K.M."/>
            <person name="Suarez D.L."/>
            <person name="Swayne D.E."/>
        </authorList>
    </citation>
    <scope>NUCLEOTIDE SEQUENCE [LARGE SCALE GENOMIC DNA]</scope>
    <source>
        <strain evidence="7 8">DSM 19625</strain>
    </source>
</reference>
<gene>
    <name evidence="7" type="ORF">SAMN04488101_102394</name>
</gene>
<dbReference type="InterPro" id="IPR013325">
    <property type="entry name" value="RNA_pol_sigma_r2"/>
</dbReference>
<evidence type="ECO:0000313" key="8">
    <source>
        <dbReference type="Proteomes" id="UP000192678"/>
    </source>
</evidence>
<protein>
    <submittedName>
        <fullName evidence="7">RNA polymerase sigma-70 factor, ECF subfamily</fullName>
    </submittedName>
</protein>
<keyword evidence="2" id="KW-0805">Transcription regulation</keyword>
<dbReference type="AlphaFoldDB" id="A0A1W2BE53"/>
<evidence type="ECO:0000256" key="3">
    <source>
        <dbReference type="ARBA" id="ARBA00023082"/>
    </source>
</evidence>
<dbReference type="Gene3D" id="1.10.1740.10">
    <property type="match status" value="1"/>
</dbReference>
<dbReference type="PANTHER" id="PTHR43133:SF45">
    <property type="entry name" value="RNA POLYMERASE ECF-TYPE SIGMA FACTOR"/>
    <property type="match status" value="1"/>
</dbReference>
<dbReference type="NCBIfam" id="TIGR02937">
    <property type="entry name" value="sigma70-ECF"/>
    <property type="match status" value="1"/>
</dbReference>
<feature type="domain" description="RNA polymerase sigma-70 region 2" evidence="5">
    <location>
        <begin position="10"/>
        <end position="77"/>
    </location>
</feature>
<keyword evidence="3" id="KW-0731">Sigma factor</keyword>
<dbReference type="Gene3D" id="1.10.10.10">
    <property type="entry name" value="Winged helix-like DNA-binding domain superfamily/Winged helix DNA-binding domain"/>
    <property type="match status" value="1"/>
</dbReference>
<dbReference type="SUPFAM" id="SSF88659">
    <property type="entry name" value="Sigma3 and sigma4 domains of RNA polymerase sigma factors"/>
    <property type="match status" value="1"/>
</dbReference>
<evidence type="ECO:0000259" key="6">
    <source>
        <dbReference type="Pfam" id="PF08281"/>
    </source>
</evidence>
<dbReference type="EMBL" id="FWYB01000002">
    <property type="protein sequence ID" value="SMC71255.1"/>
    <property type="molecule type" value="Genomic_DNA"/>
</dbReference>
<evidence type="ECO:0000313" key="7">
    <source>
        <dbReference type="EMBL" id="SMC71255.1"/>
    </source>
</evidence>
<organism evidence="7 8">
    <name type="scientific">Pedobacter nyackensis</name>
    <dbReference type="NCBI Taxonomy" id="475255"/>
    <lineage>
        <taxon>Bacteria</taxon>
        <taxon>Pseudomonadati</taxon>
        <taxon>Bacteroidota</taxon>
        <taxon>Sphingobacteriia</taxon>
        <taxon>Sphingobacteriales</taxon>
        <taxon>Sphingobacteriaceae</taxon>
        <taxon>Pedobacter</taxon>
    </lineage>
</organism>
<dbReference type="InterPro" id="IPR007627">
    <property type="entry name" value="RNA_pol_sigma70_r2"/>
</dbReference>
<dbReference type="PANTHER" id="PTHR43133">
    <property type="entry name" value="RNA POLYMERASE ECF-TYPE SIGMA FACTO"/>
    <property type="match status" value="1"/>
</dbReference>
<dbReference type="Proteomes" id="UP000192678">
    <property type="component" value="Unassembled WGS sequence"/>
</dbReference>
<dbReference type="GO" id="GO:0016987">
    <property type="term" value="F:sigma factor activity"/>
    <property type="evidence" value="ECO:0007669"/>
    <property type="project" value="UniProtKB-KW"/>
</dbReference>
<dbReference type="InterPro" id="IPR014284">
    <property type="entry name" value="RNA_pol_sigma-70_dom"/>
</dbReference>
<dbReference type="SUPFAM" id="SSF88946">
    <property type="entry name" value="Sigma2 domain of RNA polymerase sigma factors"/>
    <property type="match status" value="1"/>
</dbReference>
<accession>A0A1W2BE53</accession>
<dbReference type="Pfam" id="PF08281">
    <property type="entry name" value="Sigma70_r4_2"/>
    <property type="match status" value="1"/>
</dbReference>
<evidence type="ECO:0000256" key="4">
    <source>
        <dbReference type="ARBA" id="ARBA00023163"/>
    </source>
</evidence>
<dbReference type="InterPro" id="IPR036388">
    <property type="entry name" value="WH-like_DNA-bd_sf"/>
</dbReference>
<dbReference type="InterPro" id="IPR039425">
    <property type="entry name" value="RNA_pol_sigma-70-like"/>
</dbReference>
<dbReference type="GO" id="GO:0006352">
    <property type="term" value="P:DNA-templated transcription initiation"/>
    <property type="evidence" value="ECO:0007669"/>
    <property type="project" value="InterPro"/>
</dbReference>
<dbReference type="RefSeq" id="WP_200816317.1">
    <property type="nucleotide sequence ID" value="NZ_FWYB01000002.1"/>
</dbReference>
<dbReference type="InterPro" id="IPR013324">
    <property type="entry name" value="RNA_pol_sigma_r3/r4-like"/>
</dbReference>
<evidence type="ECO:0000259" key="5">
    <source>
        <dbReference type="Pfam" id="PF04542"/>
    </source>
</evidence>
<comment type="similarity">
    <text evidence="1">Belongs to the sigma-70 factor family. ECF subfamily.</text>
</comment>
<evidence type="ECO:0000256" key="1">
    <source>
        <dbReference type="ARBA" id="ARBA00010641"/>
    </source>
</evidence>
<proteinExistence type="inferred from homology"/>
<keyword evidence="4" id="KW-0804">Transcription</keyword>